<evidence type="ECO:0000256" key="5">
    <source>
        <dbReference type="ARBA" id="ARBA00022989"/>
    </source>
</evidence>
<evidence type="ECO:0000256" key="10">
    <source>
        <dbReference type="SAM" id="Phobius"/>
    </source>
</evidence>
<keyword evidence="12" id="KW-1185">Reference proteome</keyword>
<keyword evidence="4 10" id="KW-0812">Transmembrane</keyword>
<evidence type="ECO:0000256" key="6">
    <source>
        <dbReference type="ARBA" id="ARBA00023040"/>
    </source>
</evidence>
<evidence type="ECO:0000256" key="2">
    <source>
        <dbReference type="ARBA" id="ARBA00011085"/>
    </source>
</evidence>
<feature type="transmembrane region" description="Helical" evidence="10">
    <location>
        <begin position="110"/>
        <end position="131"/>
    </location>
</feature>
<name>A0A0C9VU17_9AGAM</name>
<sequence>MLAPPNEVFSVLSFLGAALVAIPLSRHLEASNMGTCLLMVWTELGCLVHFANSLRWDKNVGNWAPAWCDFCSRFLTAIDVALPATALCINRRLYLIVTLNQRRNEKTSNLLFDLLMGTAVPAIAIALQYIVQQYRFYIFEDIGCLPAIANVDLSYPIVYMLPLLVGSVSATYACLTLRATVQRKGQIAGGVSTNSTAQASWSRRLMALGTISTLFAFIPTSMSIILSALENPVSRWPGWTAVHSTNDLVVTVAAHEWKSNTHEAINVELRRWTLASLAFVIFAFLGFTEDAKKMYRQWAQPLVRCFGDNRDPFATHSRTRCLGGQSEHEPQKVERVGGAYLTLLVLPEAQAFDRSPATNKVQGLRTPPDLWFGPFF</sequence>
<accession>A0A0C9VU17</accession>
<evidence type="ECO:0000256" key="4">
    <source>
        <dbReference type="ARBA" id="ARBA00022692"/>
    </source>
</evidence>
<keyword evidence="7 10" id="KW-0472">Membrane</keyword>
<evidence type="ECO:0008006" key="13">
    <source>
        <dbReference type="Google" id="ProtNLM"/>
    </source>
</evidence>
<evidence type="ECO:0000256" key="1">
    <source>
        <dbReference type="ARBA" id="ARBA00004141"/>
    </source>
</evidence>
<protein>
    <recommendedName>
        <fullName evidence="13">Fungal pheromone STE3G-protein-coupled receptor</fullName>
    </recommendedName>
</protein>
<feature type="transmembrane region" description="Helical" evidence="10">
    <location>
        <begin position="269"/>
        <end position="287"/>
    </location>
</feature>
<dbReference type="AlphaFoldDB" id="A0A0C9VU17"/>
<dbReference type="GO" id="GO:0005886">
    <property type="term" value="C:plasma membrane"/>
    <property type="evidence" value="ECO:0007669"/>
    <property type="project" value="TreeGrafter"/>
</dbReference>
<comment type="similarity">
    <text evidence="2">Belongs to the G-protein coupled receptor 4 family.</text>
</comment>
<dbReference type="Pfam" id="PF02076">
    <property type="entry name" value="STE3"/>
    <property type="match status" value="1"/>
</dbReference>
<evidence type="ECO:0000256" key="9">
    <source>
        <dbReference type="ARBA" id="ARBA00023224"/>
    </source>
</evidence>
<dbReference type="PRINTS" id="PR00899">
    <property type="entry name" value="GPCRSTE3"/>
</dbReference>
<evidence type="ECO:0000256" key="7">
    <source>
        <dbReference type="ARBA" id="ARBA00023136"/>
    </source>
</evidence>
<gene>
    <name evidence="11" type="ORF">HYDPIDRAFT_31122</name>
</gene>
<dbReference type="OrthoDB" id="2874149at2759"/>
<dbReference type="HOGENOM" id="CLU_027592_0_1_1"/>
<dbReference type="PANTHER" id="PTHR28097">
    <property type="entry name" value="PHEROMONE A FACTOR RECEPTOR"/>
    <property type="match status" value="1"/>
</dbReference>
<feature type="transmembrane region" description="Helical" evidence="10">
    <location>
        <begin position="6"/>
        <end position="24"/>
    </location>
</feature>
<feature type="transmembrane region" description="Helical" evidence="10">
    <location>
        <begin position="72"/>
        <end position="89"/>
    </location>
</feature>
<dbReference type="InterPro" id="IPR001499">
    <property type="entry name" value="GPCR_STE3"/>
</dbReference>
<feature type="transmembrane region" description="Helical" evidence="10">
    <location>
        <begin position="157"/>
        <end position="177"/>
    </location>
</feature>
<keyword evidence="5 10" id="KW-1133">Transmembrane helix</keyword>
<organism evidence="11 12">
    <name type="scientific">Hydnomerulius pinastri MD-312</name>
    <dbReference type="NCBI Taxonomy" id="994086"/>
    <lineage>
        <taxon>Eukaryota</taxon>
        <taxon>Fungi</taxon>
        <taxon>Dikarya</taxon>
        <taxon>Basidiomycota</taxon>
        <taxon>Agaricomycotina</taxon>
        <taxon>Agaricomycetes</taxon>
        <taxon>Agaricomycetidae</taxon>
        <taxon>Boletales</taxon>
        <taxon>Boletales incertae sedis</taxon>
        <taxon>Leucogyrophana</taxon>
    </lineage>
</organism>
<dbReference type="PANTHER" id="PTHR28097:SF1">
    <property type="entry name" value="PHEROMONE A FACTOR RECEPTOR"/>
    <property type="match status" value="1"/>
</dbReference>
<dbReference type="EMBL" id="KN839861">
    <property type="protein sequence ID" value="KIJ61510.1"/>
    <property type="molecule type" value="Genomic_DNA"/>
</dbReference>
<feature type="transmembrane region" description="Helical" evidence="10">
    <location>
        <begin position="205"/>
        <end position="229"/>
    </location>
</feature>
<keyword evidence="9" id="KW-0807">Transducer</keyword>
<reference evidence="11 12" key="1">
    <citation type="submission" date="2014-04" db="EMBL/GenBank/DDBJ databases">
        <title>Evolutionary Origins and Diversification of the Mycorrhizal Mutualists.</title>
        <authorList>
            <consortium name="DOE Joint Genome Institute"/>
            <consortium name="Mycorrhizal Genomics Consortium"/>
            <person name="Kohler A."/>
            <person name="Kuo A."/>
            <person name="Nagy L.G."/>
            <person name="Floudas D."/>
            <person name="Copeland A."/>
            <person name="Barry K.W."/>
            <person name="Cichocki N."/>
            <person name="Veneault-Fourrey C."/>
            <person name="LaButti K."/>
            <person name="Lindquist E.A."/>
            <person name="Lipzen A."/>
            <person name="Lundell T."/>
            <person name="Morin E."/>
            <person name="Murat C."/>
            <person name="Riley R."/>
            <person name="Ohm R."/>
            <person name="Sun H."/>
            <person name="Tunlid A."/>
            <person name="Henrissat B."/>
            <person name="Grigoriev I.V."/>
            <person name="Hibbett D.S."/>
            <person name="Martin F."/>
        </authorList>
    </citation>
    <scope>NUCLEOTIDE SEQUENCE [LARGE SCALE GENOMIC DNA]</scope>
    <source>
        <strain evidence="11 12">MD-312</strain>
    </source>
</reference>
<evidence type="ECO:0000256" key="8">
    <source>
        <dbReference type="ARBA" id="ARBA00023170"/>
    </source>
</evidence>
<proteinExistence type="inferred from homology"/>
<dbReference type="CDD" id="cd14966">
    <property type="entry name" value="7tmD_STE3"/>
    <property type="match status" value="1"/>
</dbReference>
<keyword evidence="8" id="KW-0675">Receptor</keyword>
<comment type="subcellular location">
    <subcellularLocation>
        <location evidence="1">Membrane</location>
        <topology evidence="1">Multi-pass membrane protein</topology>
    </subcellularLocation>
</comment>
<dbReference type="Proteomes" id="UP000053820">
    <property type="component" value="Unassembled WGS sequence"/>
</dbReference>
<dbReference type="GO" id="GO:0000750">
    <property type="term" value="P:pheromone-dependent signal transduction involved in conjugation with cellular fusion"/>
    <property type="evidence" value="ECO:0007669"/>
    <property type="project" value="TreeGrafter"/>
</dbReference>
<evidence type="ECO:0000313" key="12">
    <source>
        <dbReference type="Proteomes" id="UP000053820"/>
    </source>
</evidence>
<keyword evidence="3" id="KW-0589">Pheromone response</keyword>
<dbReference type="GO" id="GO:0004932">
    <property type="term" value="F:mating-type factor pheromone receptor activity"/>
    <property type="evidence" value="ECO:0007669"/>
    <property type="project" value="InterPro"/>
</dbReference>
<evidence type="ECO:0000313" key="11">
    <source>
        <dbReference type="EMBL" id="KIJ61510.1"/>
    </source>
</evidence>
<evidence type="ECO:0000256" key="3">
    <source>
        <dbReference type="ARBA" id="ARBA00022507"/>
    </source>
</evidence>
<keyword evidence="6" id="KW-0297">G-protein coupled receptor</keyword>